<evidence type="ECO:0000313" key="2">
    <source>
        <dbReference type="EMBL" id="VEL29035.1"/>
    </source>
</evidence>
<keyword evidence="3" id="KW-1185">Reference proteome</keyword>
<dbReference type="AlphaFoldDB" id="A0A3S5CKN4"/>
<feature type="region of interest" description="Disordered" evidence="1">
    <location>
        <begin position="117"/>
        <end position="141"/>
    </location>
</feature>
<comment type="caution">
    <text evidence="2">The sequence shown here is derived from an EMBL/GenBank/DDBJ whole genome shotgun (WGS) entry which is preliminary data.</text>
</comment>
<sequence>MTKKGLVFLENSHLPCDPKGAHGSVKFPSCTVAVRLPLRVIIRPMRGRNCSQLPIEWSSPAGGVDKTDARSKLQSTSVHCRCSNLSEGVDKTNSRSKLQSTVAVRIPLRVLTAVHLGRRGSNPAEGVDKTNARSKLQTTGA</sequence>
<dbReference type="EMBL" id="CAAALY010099794">
    <property type="protein sequence ID" value="VEL29035.1"/>
    <property type="molecule type" value="Genomic_DNA"/>
</dbReference>
<proteinExistence type="predicted"/>
<gene>
    <name evidence="2" type="ORF">PXEA_LOCUS22475</name>
</gene>
<protein>
    <submittedName>
        <fullName evidence="2">Uncharacterized protein</fullName>
    </submittedName>
</protein>
<name>A0A3S5CKN4_9PLAT</name>
<evidence type="ECO:0000256" key="1">
    <source>
        <dbReference type="SAM" id="MobiDB-lite"/>
    </source>
</evidence>
<dbReference type="Proteomes" id="UP000784294">
    <property type="component" value="Unassembled WGS sequence"/>
</dbReference>
<reference evidence="2" key="1">
    <citation type="submission" date="2018-11" db="EMBL/GenBank/DDBJ databases">
        <authorList>
            <consortium name="Pathogen Informatics"/>
        </authorList>
    </citation>
    <scope>NUCLEOTIDE SEQUENCE</scope>
</reference>
<organism evidence="2 3">
    <name type="scientific">Protopolystoma xenopodis</name>
    <dbReference type="NCBI Taxonomy" id="117903"/>
    <lineage>
        <taxon>Eukaryota</taxon>
        <taxon>Metazoa</taxon>
        <taxon>Spiralia</taxon>
        <taxon>Lophotrochozoa</taxon>
        <taxon>Platyhelminthes</taxon>
        <taxon>Monogenea</taxon>
        <taxon>Polyopisthocotylea</taxon>
        <taxon>Polystomatidea</taxon>
        <taxon>Polystomatidae</taxon>
        <taxon>Protopolystoma</taxon>
    </lineage>
</organism>
<evidence type="ECO:0000313" key="3">
    <source>
        <dbReference type="Proteomes" id="UP000784294"/>
    </source>
</evidence>
<accession>A0A3S5CKN4</accession>